<name>A0A6I3KIV2_9HYPH</name>
<feature type="transmembrane region" description="Helical" evidence="1">
    <location>
        <begin position="99"/>
        <end position="125"/>
    </location>
</feature>
<keyword evidence="1" id="KW-1133">Transmembrane helix</keyword>
<gene>
    <name evidence="2" type="ORF">GIW81_08215</name>
</gene>
<comment type="caution">
    <text evidence="2">The sequence shown here is derived from an EMBL/GenBank/DDBJ whole genome shotgun (WGS) entry which is preliminary data.</text>
</comment>
<dbReference type="EMBL" id="WMBQ01000001">
    <property type="protein sequence ID" value="MTD94319.1"/>
    <property type="molecule type" value="Genomic_DNA"/>
</dbReference>
<dbReference type="Proteomes" id="UP000440694">
    <property type="component" value="Unassembled WGS sequence"/>
</dbReference>
<reference evidence="2 3" key="1">
    <citation type="submission" date="2019-11" db="EMBL/GenBank/DDBJ databases">
        <title>Identification of a novel strain.</title>
        <authorList>
            <person name="Xu Q."/>
            <person name="Wang G."/>
        </authorList>
    </citation>
    <scope>NUCLEOTIDE SEQUENCE [LARGE SCALE GENOMIC DNA]</scope>
    <source>
        <strain evidence="3">xq</strain>
    </source>
</reference>
<accession>A0A6I3KIV2</accession>
<dbReference type="RefSeq" id="WP_154738759.1">
    <property type="nucleotide sequence ID" value="NZ_WMBQ01000001.1"/>
</dbReference>
<evidence type="ECO:0000313" key="2">
    <source>
        <dbReference type="EMBL" id="MTD94319.1"/>
    </source>
</evidence>
<proteinExistence type="predicted"/>
<evidence type="ECO:0000256" key="1">
    <source>
        <dbReference type="SAM" id="Phobius"/>
    </source>
</evidence>
<organism evidence="2 3">
    <name type="scientific">Hyphomicrobium album</name>
    <dbReference type="NCBI Taxonomy" id="2665159"/>
    <lineage>
        <taxon>Bacteria</taxon>
        <taxon>Pseudomonadati</taxon>
        <taxon>Pseudomonadota</taxon>
        <taxon>Alphaproteobacteria</taxon>
        <taxon>Hyphomicrobiales</taxon>
        <taxon>Hyphomicrobiaceae</taxon>
        <taxon>Hyphomicrobium</taxon>
    </lineage>
</organism>
<protein>
    <submittedName>
        <fullName evidence="2">Uncharacterized protein</fullName>
    </submittedName>
</protein>
<evidence type="ECO:0000313" key="3">
    <source>
        <dbReference type="Proteomes" id="UP000440694"/>
    </source>
</evidence>
<keyword evidence="3" id="KW-1185">Reference proteome</keyword>
<keyword evidence="1" id="KW-0812">Transmembrane</keyword>
<dbReference type="AlphaFoldDB" id="A0A6I3KIV2"/>
<keyword evidence="1" id="KW-0472">Membrane</keyword>
<sequence length="128" mass="13872">MRPQRSQAFQSDASRKLDRLELIAALLERDASHHRAWVAELSGLTPTRPRRSKRAMANWGKFAVAGIAGARATRRLAVTIVTIVTSKRLRVAVREAHDFIVDFAVVLGVAITGLVILTAALLLAAPPG</sequence>